<reference evidence="1" key="1">
    <citation type="submission" date="2022-07" db="EMBL/GenBank/DDBJ databases">
        <title>Phylogenomic reconstructions and comparative analyses of Kickxellomycotina fungi.</title>
        <authorList>
            <person name="Reynolds N.K."/>
            <person name="Stajich J.E."/>
            <person name="Barry K."/>
            <person name="Grigoriev I.V."/>
            <person name="Crous P."/>
            <person name="Smith M.E."/>
        </authorList>
    </citation>
    <scope>NUCLEOTIDE SEQUENCE</scope>
    <source>
        <strain evidence="1">BCRC 34780</strain>
    </source>
</reference>
<dbReference type="Proteomes" id="UP001140087">
    <property type="component" value="Unassembled WGS sequence"/>
</dbReference>
<dbReference type="EMBL" id="JANBUN010000176">
    <property type="protein sequence ID" value="KAJ2806121.1"/>
    <property type="molecule type" value="Genomic_DNA"/>
</dbReference>
<comment type="caution">
    <text evidence="1">The sequence shown here is derived from an EMBL/GenBank/DDBJ whole genome shotgun (WGS) entry which is preliminary data.</text>
</comment>
<accession>A0ACC1LDY6</accession>
<name>A0ACC1LDY6_9FUNG</name>
<evidence type="ECO:0000313" key="2">
    <source>
        <dbReference type="Proteomes" id="UP001140087"/>
    </source>
</evidence>
<sequence length="244" mass="26644">MSDPFVVVQEDVVSAFEQARSLLASWRALGGKRRSPQEENEFQYVTDELYSTLTSIGSDLNDLQETIDVARVAPAEYGLTSAQITERQAFVASKHKAVEDMRRTLTKPDSGRRGGNSGSNGGGGGGSSSGRNAGPASAGRSNAEFDGHQSQHQILIDQQDQQFDSMLDTVRNLHGIASTMNTELDTQAIMLGEVDTLMDRTQARLSSARKKVDKFLRDKSNRSIYVAVVLFAVILVLLMLIIFT</sequence>
<gene>
    <name evidence="1" type="primary">STX6</name>
    <name evidence="1" type="ORF">H4R21_000999</name>
</gene>
<evidence type="ECO:0000313" key="1">
    <source>
        <dbReference type="EMBL" id="KAJ2806121.1"/>
    </source>
</evidence>
<organism evidence="1 2">
    <name type="scientific">Coemansia helicoidea</name>
    <dbReference type="NCBI Taxonomy" id="1286919"/>
    <lineage>
        <taxon>Eukaryota</taxon>
        <taxon>Fungi</taxon>
        <taxon>Fungi incertae sedis</taxon>
        <taxon>Zoopagomycota</taxon>
        <taxon>Kickxellomycotina</taxon>
        <taxon>Kickxellomycetes</taxon>
        <taxon>Kickxellales</taxon>
        <taxon>Kickxellaceae</taxon>
        <taxon>Coemansia</taxon>
    </lineage>
</organism>
<protein>
    <submittedName>
        <fullName evidence="1">Syntaxin-6</fullName>
    </submittedName>
</protein>
<keyword evidence="2" id="KW-1185">Reference proteome</keyword>
<proteinExistence type="predicted"/>